<feature type="transmembrane region" description="Helical" evidence="1">
    <location>
        <begin position="148"/>
        <end position="171"/>
    </location>
</feature>
<dbReference type="RefSeq" id="WP_013416619.1">
    <property type="nucleotide sequence ID" value="NC_014659.1"/>
</dbReference>
<feature type="transmembrane region" description="Helical" evidence="1">
    <location>
        <begin position="115"/>
        <end position="136"/>
    </location>
</feature>
<dbReference type="InterPro" id="IPR027787">
    <property type="entry name" value="Alpha/beta-hydrolase_catalytic"/>
</dbReference>
<evidence type="ECO:0000313" key="5">
    <source>
        <dbReference type="Proteomes" id="UP000006892"/>
    </source>
</evidence>
<feature type="domain" description="Alpha/beta-hydrolase N-terminal" evidence="3">
    <location>
        <begin position="34"/>
        <end position="213"/>
    </location>
</feature>
<feature type="transmembrane region" description="Helical" evidence="1">
    <location>
        <begin position="45"/>
        <end position="64"/>
    </location>
</feature>
<dbReference type="Proteomes" id="UP001154400">
    <property type="component" value="Chromosome"/>
</dbReference>
<proteinExistence type="predicted"/>
<keyword evidence="1" id="KW-1133">Transmembrane helix</keyword>
<dbReference type="EMBL" id="FN563149">
    <property type="protein sequence ID" value="CBH49161.1"/>
    <property type="molecule type" value="Genomic_DNA"/>
</dbReference>
<reference evidence="4" key="1">
    <citation type="journal article" date="2010" name="PLoS Genet.">
        <title>The genome of a pathogenic rhodococcus: cooptive virulence underpinned by key gene acquisitions.</title>
        <authorList>
            <person name="Letek M."/>
            <person name="Gonzalez P."/>
            <person name="Macarthur I."/>
            <person name="Rodriguez H."/>
            <person name="Freeman T.C."/>
            <person name="Valero-Rello A."/>
            <person name="Blanco M."/>
            <person name="Buckley T."/>
            <person name="Cherevach I."/>
            <person name="Fahey R."/>
            <person name="Hapeshi A."/>
            <person name="Holdstock J."/>
            <person name="Leadon D."/>
            <person name="Navas J."/>
            <person name="Ocampo A."/>
            <person name="Quail M.A."/>
            <person name="Sanders M."/>
            <person name="Scortti M.M."/>
            <person name="Prescott J.F."/>
            <person name="Fogarty U."/>
            <person name="Meijer W.G."/>
            <person name="Parkhill J."/>
            <person name="Bentley S.D."/>
            <person name="Vazquez-Boland J.A."/>
        </authorList>
    </citation>
    <scope>NUCLEOTIDE SEQUENCE [LARGE SCALE GENOMIC DNA]</scope>
    <source>
        <strain evidence="4 5">103S</strain>
    </source>
</reference>
<sequence>MSAVDASRAAAAGALYLPRVATTAAVTSGAVASLAPSLLPRGPVVQGVLTGILAMLGWGVVTTVRRLRSVHPAPHRDARVVALVLAGAAVVWSVGTANHWQNAVRAAMSAPPVGAGHWAEVTVWAGITGLAMFAVARGIRGVARRLGLLRGAALALVAGTVLIAGAAPAAADAAAQHFRNTSGRIDPTLAPGDPDSLVPWSTLGAEGRRFVAGISDPRSVRTYVGLDSAPEPGARARLAVAELERAGGLRRAHVVVAVPTGSGWIDGEAARGLERRFAGDVAIVGMQYSYAPSWATFVFGRADAEASARALFAAVAARIGELPATERPALHVYGQSLGSIGGSAIFDEVADQRARTCSVLWAGPPAGSVRTDDATVLANSSDPVVWWSPALLTRAPDLTHTRVDAPVPQWIPVVSFLQTGIDLVFALNAPSGHGHRYGDDQGLAMRDCG</sequence>
<dbReference type="AlphaFoldDB" id="A0A3S5Y9F0"/>
<feature type="transmembrane region" description="Helical" evidence="1">
    <location>
        <begin position="76"/>
        <end position="95"/>
    </location>
</feature>
<feature type="domain" description="Alpha/beta-hydrolase catalytic" evidence="2">
    <location>
        <begin position="220"/>
        <end position="369"/>
    </location>
</feature>
<organism evidence="4">
    <name type="scientific">Rhodococcus hoagii (strain 103S)</name>
    <name type="common">Rhodococcus equi</name>
    <dbReference type="NCBI Taxonomy" id="685727"/>
    <lineage>
        <taxon>Bacteria</taxon>
        <taxon>Bacillati</taxon>
        <taxon>Actinomycetota</taxon>
        <taxon>Actinomycetes</taxon>
        <taxon>Mycobacteriales</taxon>
        <taxon>Nocardiaceae</taxon>
        <taxon>Prescottella</taxon>
    </lineage>
</organism>
<dbReference type="Pfam" id="PF15420">
    <property type="entry name" value="Abhydrolase_9_N"/>
    <property type="match status" value="1"/>
</dbReference>
<evidence type="ECO:0000313" key="4">
    <source>
        <dbReference type="EMBL" id="CBH49161.1"/>
    </source>
</evidence>
<dbReference type="InterPro" id="IPR027788">
    <property type="entry name" value="Alpha/beta-hydrolase_N_dom"/>
</dbReference>
<name>A0A3S5Y9F0_RHOH1</name>
<feature type="domain" description="Alpha/beta-hydrolase catalytic" evidence="2">
    <location>
        <begin position="376"/>
        <end position="440"/>
    </location>
</feature>
<gene>
    <name evidence="4" type="ordered locus">REQ_31600</name>
</gene>
<evidence type="ECO:0000259" key="3">
    <source>
        <dbReference type="Pfam" id="PF15420"/>
    </source>
</evidence>
<dbReference type="KEGG" id="req:REQ_31600"/>
<dbReference type="Pfam" id="PF10081">
    <property type="entry name" value="Abhydrolase_9"/>
    <property type="match status" value="2"/>
</dbReference>
<keyword evidence="1" id="KW-0472">Membrane</keyword>
<evidence type="ECO:0000256" key="1">
    <source>
        <dbReference type="SAM" id="Phobius"/>
    </source>
</evidence>
<protein>
    <submittedName>
        <fullName evidence="4">Integral membrane protein</fullName>
    </submittedName>
</protein>
<keyword evidence="1" id="KW-0812">Transmembrane</keyword>
<accession>A0A3S5Y9F0</accession>
<evidence type="ECO:0000259" key="2">
    <source>
        <dbReference type="Pfam" id="PF10081"/>
    </source>
</evidence>